<evidence type="ECO:0000313" key="2">
    <source>
        <dbReference type="Proteomes" id="UP000694892"/>
    </source>
</evidence>
<dbReference type="AlphaFoldDB" id="A0A974DFN8"/>
<dbReference type="Proteomes" id="UP000694892">
    <property type="component" value="Chromosome 3L"/>
</dbReference>
<gene>
    <name evidence="1" type="ORF">XELAEV_18019211mg</name>
</gene>
<protein>
    <submittedName>
        <fullName evidence="1">Uncharacterized protein</fullName>
    </submittedName>
</protein>
<evidence type="ECO:0000313" key="1">
    <source>
        <dbReference type="EMBL" id="OCT90595.1"/>
    </source>
</evidence>
<proteinExistence type="predicted"/>
<reference evidence="2" key="1">
    <citation type="journal article" date="2016" name="Nature">
        <title>Genome evolution in the allotetraploid frog Xenopus laevis.</title>
        <authorList>
            <person name="Session A.M."/>
            <person name="Uno Y."/>
            <person name="Kwon T."/>
            <person name="Chapman J.A."/>
            <person name="Toyoda A."/>
            <person name="Takahashi S."/>
            <person name="Fukui A."/>
            <person name="Hikosaka A."/>
            <person name="Suzuki A."/>
            <person name="Kondo M."/>
            <person name="van Heeringen S.J."/>
            <person name="Quigley I."/>
            <person name="Heinz S."/>
            <person name="Ogino H."/>
            <person name="Ochi H."/>
            <person name="Hellsten U."/>
            <person name="Lyons J.B."/>
            <person name="Simakov O."/>
            <person name="Putnam N."/>
            <person name="Stites J."/>
            <person name="Kuroki Y."/>
            <person name="Tanaka T."/>
            <person name="Michiue T."/>
            <person name="Watanabe M."/>
            <person name="Bogdanovic O."/>
            <person name="Lister R."/>
            <person name="Georgiou G."/>
            <person name="Paranjpe S.S."/>
            <person name="van Kruijsbergen I."/>
            <person name="Shu S."/>
            <person name="Carlson J."/>
            <person name="Kinoshita T."/>
            <person name="Ohta Y."/>
            <person name="Mawaribuchi S."/>
            <person name="Jenkins J."/>
            <person name="Grimwood J."/>
            <person name="Schmutz J."/>
            <person name="Mitros T."/>
            <person name="Mozaffari S.V."/>
            <person name="Suzuki Y."/>
            <person name="Haramoto Y."/>
            <person name="Yamamoto T.S."/>
            <person name="Takagi C."/>
            <person name="Heald R."/>
            <person name="Miller K."/>
            <person name="Haudenschild C."/>
            <person name="Kitzman J."/>
            <person name="Nakayama T."/>
            <person name="Izutsu Y."/>
            <person name="Robert J."/>
            <person name="Fortriede J."/>
            <person name="Burns K."/>
            <person name="Lotay V."/>
            <person name="Karimi K."/>
            <person name="Yasuoka Y."/>
            <person name="Dichmann D.S."/>
            <person name="Flajnik M.F."/>
            <person name="Houston D.W."/>
            <person name="Shendure J."/>
            <person name="DuPasquier L."/>
            <person name="Vize P.D."/>
            <person name="Zorn A.M."/>
            <person name="Ito M."/>
            <person name="Marcotte E.M."/>
            <person name="Wallingford J.B."/>
            <person name="Ito Y."/>
            <person name="Asashima M."/>
            <person name="Ueno N."/>
            <person name="Matsuda Y."/>
            <person name="Veenstra G.J."/>
            <person name="Fujiyama A."/>
            <person name="Harland R.M."/>
            <person name="Taira M."/>
            <person name="Rokhsar D.S."/>
        </authorList>
    </citation>
    <scope>NUCLEOTIDE SEQUENCE [LARGE SCALE GENOMIC DNA]</scope>
    <source>
        <strain evidence="2">J</strain>
    </source>
</reference>
<accession>A0A974DFN8</accession>
<organism evidence="1 2">
    <name type="scientific">Xenopus laevis</name>
    <name type="common">African clawed frog</name>
    <dbReference type="NCBI Taxonomy" id="8355"/>
    <lineage>
        <taxon>Eukaryota</taxon>
        <taxon>Metazoa</taxon>
        <taxon>Chordata</taxon>
        <taxon>Craniata</taxon>
        <taxon>Vertebrata</taxon>
        <taxon>Euteleostomi</taxon>
        <taxon>Amphibia</taxon>
        <taxon>Batrachia</taxon>
        <taxon>Anura</taxon>
        <taxon>Pipoidea</taxon>
        <taxon>Pipidae</taxon>
        <taxon>Xenopodinae</taxon>
        <taxon>Xenopus</taxon>
        <taxon>Xenopus</taxon>
    </lineage>
</organism>
<dbReference type="EMBL" id="CM004470">
    <property type="protein sequence ID" value="OCT90595.1"/>
    <property type="molecule type" value="Genomic_DNA"/>
</dbReference>
<name>A0A974DFN8_XENLA</name>
<sequence>MASNHISTLVCGIQSHQYTSTWHEITSVHWFIASNHPCTQSMASNYICTLVHGIQSHLYTSPWHPITSVH</sequence>